<organism evidence="1 2">
    <name type="scientific">Ixodes persulcatus</name>
    <name type="common">Taiga tick</name>
    <dbReference type="NCBI Taxonomy" id="34615"/>
    <lineage>
        <taxon>Eukaryota</taxon>
        <taxon>Metazoa</taxon>
        <taxon>Ecdysozoa</taxon>
        <taxon>Arthropoda</taxon>
        <taxon>Chelicerata</taxon>
        <taxon>Arachnida</taxon>
        <taxon>Acari</taxon>
        <taxon>Parasitiformes</taxon>
        <taxon>Ixodida</taxon>
        <taxon>Ixodoidea</taxon>
        <taxon>Ixodidae</taxon>
        <taxon>Ixodinae</taxon>
        <taxon>Ixodes</taxon>
    </lineage>
</organism>
<protein>
    <submittedName>
        <fullName evidence="1">Uncharacterized protein</fullName>
    </submittedName>
</protein>
<comment type="caution">
    <text evidence="1">The sequence shown here is derived from an EMBL/GenBank/DDBJ whole genome shotgun (WGS) entry which is preliminary data.</text>
</comment>
<name>A0AC60PV96_IXOPE</name>
<gene>
    <name evidence="1" type="ORF">HPB47_027668</name>
</gene>
<evidence type="ECO:0000313" key="1">
    <source>
        <dbReference type="EMBL" id="KAG0425138.1"/>
    </source>
</evidence>
<keyword evidence="2" id="KW-1185">Reference proteome</keyword>
<dbReference type="Proteomes" id="UP000805193">
    <property type="component" value="Unassembled WGS sequence"/>
</dbReference>
<accession>A0AC60PV96</accession>
<reference evidence="1 2" key="1">
    <citation type="journal article" date="2020" name="Cell">
        <title>Large-Scale Comparative Analyses of Tick Genomes Elucidate Their Genetic Diversity and Vector Capacities.</title>
        <authorList>
            <consortium name="Tick Genome and Microbiome Consortium (TIGMIC)"/>
            <person name="Jia N."/>
            <person name="Wang J."/>
            <person name="Shi W."/>
            <person name="Du L."/>
            <person name="Sun Y."/>
            <person name="Zhan W."/>
            <person name="Jiang J.F."/>
            <person name="Wang Q."/>
            <person name="Zhang B."/>
            <person name="Ji P."/>
            <person name="Bell-Sakyi L."/>
            <person name="Cui X.M."/>
            <person name="Yuan T.T."/>
            <person name="Jiang B.G."/>
            <person name="Yang W.F."/>
            <person name="Lam T.T."/>
            <person name="Chang Q.C."/>
            <person name="Ding S.J."/>
            <person name="Wang X.J."/>
            <person name="Zhu J.G."/>
            <person name="Ruan X.D."/>
            <person name="Zhao L."/>
            <person name="Wei J.T."/>
            <person name="Ye R.Z."/>
            <person name="Que T.C."/>
            <person name="Du C.H."/>
            <person name="Zhou Y.H."/>
            <person name="Cheng J.X."/>
            <person name="Dai P.F."/>
            <person name="Guo W.B."/>
            <person name="Han X.H."/>
            <person name="Huang E.J."/>
            <person name="Li L.F."/>
            <person name="Wei W."/>
            <person name="Gao Y.C."/>
            <person name="Liu J.Z."/>
            <person name="Shao H.Z."/>
            <person name="Wang X."/>
            <person name="Wang C.C."/>
            <person name="Yang T.C."/>
            <person name="Huo Q.B."/>
            <person name="Li W."/>
            <person name="Chen H.Y."/>
            <person name="Chen S.E."/>
            <person name="Zhou L.G."/>
            <person name="Ni X.B."/>
            <person name="Tian J.H."/>
            <person name="Sheng Y."/>
            <person name="Liu T."/>
            <person name="Pan Y.S."/>
            <person name="Xia L.Y."/>
            <person name="Li J."/>
            <person name="Zhao F."/>
            <person name="Cao W.C."/>
        </authorList>
    </citation>
    <scope>NUCLEOTIDE SEQUENCE [LARGE SCALE GENOMIC DNA]</scope>
    <source>
        <strain evidence="1">Iper-2018</strain>
    </source>
</reference>
<proteinExistence type="predicted"/>
<evidence type="ECO:0000313" key="2">
    <source>
        <dbReference type="Proteomes" id="UP000805193"/>
    </source>
</evidence>
<sequence>MSGPVSSSGKTSGRSGQAHACSDFCGSPRNRQESVEQRLEDADRDGQVLLLRGWQPRRLRHCLYGVLCCLSLGCGWLLLNRLKPSWRLRLLLAPCPLRRATMVTLHDERGRWVDAQPVNVRSLSSSSPTSDFGGFLVSFGYRGVTYAWDDRKDVFAALRGLDDGLLRCDQLLQSQGIEASSRRRLLDIHGSNEPWNLDVTAALDSEQTTSTTTWLFLGAALWLLRSYWMCATAAALVLLVSWLRHLLHKVLDHRWLRAFKSRNAVPVVTVVTSDGVVQELDPKSLVPGDLFLLGLGDRVPCDAVIVFGSCLVEQGDVSLPPLVAKWELGDGEDVRQELFCAAKHRASTVLCGSTVLKVRGGDVIRVVALRTGAATLQASLLRRRMRRENPLQEPEQDSTGVLAQWTAAWAAFLLSVFFWLGRDRFSWDEVLLRAFSVHALLFPPRSLLLTFLLESCFKSALASAGVTCRYDVVASTQRWGSTRAVAVDATGALCGPAEKLAGLLPAGCRGFGAEIPRDSLGLSRGHPLRWAAVAGQSLWMEAERGQAMGHPHDVAAFEESGATLLVGNHEVYALGDSSGERVPPVRLRPLVNPFWSTRRLDEDLRRARPPQDVVATCVLPTTTTATNRDDADVDRESMDRRDIHEDGAHVHDRDDGNIDAKSLEAGGDGTAIAEPLRIINARAASMVDSFNERKHSEETTVPAPQNITHRTGAQTSPRHLSPLPEVRVSSASRINRTAVSLTLAALLRSLIRLLNELAERLGCLSCPRRRRRRTPHGTLNETRAICPPPPSELHSLPGKSPGTPTGIERRPGTEQEQVVAAWQRLEAFRNRQACRQLHVLQRHSQNGVVSAVLLCADRYLEVLVKGWPAAVLSLCQGRHDTHPPPQDTDPVAASLHERGLGLSAVAWKQVDLHPDDRDNPDYEVLLARTLENDLNFEGFLLFEPVPRPEAVSAVENIRRADLRPVVVDEDSVYRCIAVARATGVVQPGEPVLLVAARQSPIGGPRVDVRRLETPSGLAVTPQDINSEPSRVHYALSADTLIVLRKHFPDLLESLRESVSVLGGISPKDVRSTARDLNLDVVCCGGAALALAAGIPGGLALGLHEESLAAPLLCPSISCAAVLAQRSRACLVGRGLAQDFLLLSVCLQACALLILYAERATITDGMHLYLEVIACGAPTIGLAIPGQTGLADIPPQLDAPSLVIHILSWLSAQVCLLGQLHCQSWYDHLMRQIQRRVDATVVFLLAAFQLPLLALLLVTLRGGSRPRVLFATILLPTVAALTLLMLPWAGKVSLLLGLPRWKTDRDTVILRAAILLIAAVQLLVDATAQVYLAPQFRRRPPKVFRRRIPVAQSHLGKLP</sequence>
<dbReference type="EMBL" id="JABSTQ010009884">
    <property type="protein sequence ID" value="KAG0425138.1"/>
    <property type="molecule type" value="Genomic_DNA"/>
</dbReference>